<feature type="domain" description="CTLH/CRA C-terminal to LisH motif" evidence="1">
    <location>
        <begin position="83"/>
        <end position="275"/>
    </location>
</feature>
<comment type="caution">
    <text evidence="2">The sequence shown here is derived from an EMBL/GenBank/DDBJ whole genome shotgun (WGS) entry which is preliminary data.</text>
</comment>
<dbReference type="OrthoDB" id="8048523at2759"/>
<dbReference type="PANTHER" id="PTHR12864">
    <property type="entry name" value="RAN BINDING PROTEIN 9-RELATED"/>
    <property type="match status" value="1"/>
</dbReference>
<dbReference type="InterPro" id="IPR006594">
    <property type="entry name" value="LisH"/>
</dbReference>
<dbReference type="EMBL" id="LUGG01000004">
    <property type="protein sequence ID" value="OBZ75812.1"/>
    <property type="molecule type" value="Genomic_DNA"/>
</dbReference>
<dbReference type="PROSITE" id="PS50896">
    <property type="entry name" value="LISH"/>
    <property type="match status" value="1"/>
</dbReference>
<evidence type="ECO:0000313" key="2">
    <source>
        <dbReference type="EMBL" id="OBZ75812.1"/>
    </source>
</evidence>
<name>A0A1C7MG57_GRIFR</name>
<organism evidence="2 3">
    <name type="scientific">Grifola frondosa</name>
    <name type="common">Maitake</name>
    <name type="synonym">Polyporus frondosus</name>
    <dbReference type="NCBI Taxonomy" id="5627"/>
    <lineage>
        <taxon>Eukaryota</taxon>
        <taxon>Fungi</taxon>
        <taxon>Dikarya</taxon>
        <taxon>Basidiomycota</taxon>
        <taxon>Agaricomycotina</taxon>
        <taxon>Agaricomycetes</taxon>
        <taxon>Polyporales</taxon>
        <taxon>Grifolaceae</taxon>
        <taxon>Grifola</taxon>
    </lineage>
</organism>
<gene>
    <name evidence="2" type="ORF">A0H81_04302</name>
</gene>
<reference evidence="2 3" key="1">
    <citation type="submission" date="2016-03" db="EMBL/GenBank/DDBJ databases">
        <title>Whole genome sequencing of Grifola frondosa 9006-11.</title>
        <authorList>
            <person name="Min B."/>
            <person name="Park H."/>
            <person name="Kim J.-G."/>
            <person name="Cho H."/>
            <person name="Oh Y.-L."/>
            <person name="Kong W.-S."/>
            <person name="Choi I.-G."/>
        </authorList>
    </citation>
    <scope>NUCLEOTIDE SEQUENCE [LARGE SCALE GENOMIC DNA]</scope>
    <source>
        <strain evidence="2 3">9006-11</strain>
    </source>
</reference>
<keyword evidence="3" id="KW-1185">Reference proteome</keyword>
<evidence type="ECO:0000259" key="1">
    <source>
        <dbReference type="Pfam" id="PF10607"/>
    </source>
</evidence>
<sequence length="357" mass="39389">MPPALRDKAHSNARFLEPTPNDLRALVLDYLCHHSYTGAAQAFLRDSEVKQLDADGDEIMPPYKAGDELSDAYQTKLALGELRREIRIHILSGRVDDAIALLNKHFPAVLSESAESTSESPAVDELGYIPPTSVDPTHLALNLRILAFIEAARTVPLPYFPPGSSATLPPAALSTPATDTDMDRHEGDVDDANVQLLHRAQNLYSEVNRLSRPNDRALYLDELAHVGGLLAYTVPESGPMAKYMTQERREAVANQIESAILYRTNQPTISRIELCTRYTSNLWSFLHDCKIKVPPQSTWPAGVSLPPDGKPHTSATVKDAGDNAVHMSSKKVAADKDSEELLPHFDLRLFLDTPDDR</sequence>
<evidence type="ECO:0000313" key="3">
    <source>
        <dbReference type="Proteomes" id="UP000092993"/>
    </source>
</evidence>
<protein>
    <recommendedName>
        <fullName evidence="1">CTLH/CRA C-terminal to LisH motif domain-containing protein</fullName>
    </recommendedName>
</protein>
<dbReference type="AlphaFoldDB" id="A0A1C7MG57"/>
<dbReference type="Pfam" id="PF10607">
    <property type="entry name" value="CTLH"/>
    <property type="match status" value="1"/>
</dbReference>
<dbReference type="InterPro" id="IPR050618">
    <property type="entry name" value="Ubq-SigPath_Reg"/>
</dbReference>
<proteinExistence type="predicted"/>
<accession>A0A1C7MG57</accession>
<dbReference type="InterPro" id="IPR024964">
    <property type="entry name" value="CTLH/CRA"/>
</dbReference>
<dbReference type="SMART" id="SM00667">
    <property type="entry name" value="LisH"/>
    <property type="match status" value="1"/>
</dbReference>
<dbReference type="OMA" id="YLCHNCY"/>
<dbReference type="Proteomes" id="UP000092993">
    <property type="component" value="Unassembled WGS sequence"/>
</dbReference>